<proteinExistence type="predicted"/>
<sequence>MQRLRARRRKRVPHEFLPPPGRRIGSAIDRRGADVARLWTSSPTPVDTRATRAAVIRLRHEPGAL</sequence>
<feature type="region of interest" description="Disordered" evidence="1">
    <location>
        <begin position="1"/>
        <end position="26"/>
    </location>
</feature>
<evidence type="ECO:0000256" key="1">
    <source>
        <dbReference type="SAM" id="MobiDB-lite"/>
    </source>
</evidence>
<dbReference type="EMBL" id="CADCVQ010000023">
    <property type="protein sequence ID" value="CAA9476425.1"/>
    <property type="molecule type" value="Genomic_DNA"/>
</dbReference>
<reference evidence="2" key="1">
    <citation type="submission" date="2020-02" db="EMBL/GenBank/DDBJ databases">
        <authorList>
            <person name="Meier V. D."/>
        </authorList>
    </citation>
    <scope>NUCLEOTIDE SEQUENCE</scope>
    <source>
        <strain evidence="2">AVDCRST_MAG67</strain>
    </source>
</reference>
<name>A0A6J4RVN0_9ACTN</name>
<evidence type="ECO:0000313" key="2">
    <source>
        <dbReference type="EMBL" id="CAA9476425.1"/>
    </source>
</evidence>
<accession>A0A6J4RVN0</accession>
<gene>
    <name evidence="2" type="ORF">AVDCRST_MAG67-499</name>
</gene>
<organism evidence="2">
    <name type="scientific">uncultured Solirubrobacteraceae bacterium</name>
    <dbReference type="NCBI Taxonomy" id="1162706"/>
    <lineage>
        <taxon>Bacteria</taxon>
        <taxon>Bacillati</taxon>
        <taxon>Actinomycetota</taxon>
        <taxon>Thermoleophilia</taxon>
        <taxon>Solirubrobacterales</taxon>
        <taxon>Solirubrobacteraceae</taxon>
        <taxon>environmental samples</taxon>
    </lineage>
</organism>
<feature type="compositionally biased region" description="Basic residues" evidence="1">
    <location>
        <begin position="1"/>
        <end position="12"/>
    </location>
</feature>
<protein>
    <submittedName>
        <fullName evidence="2">Uncharacterized protein</fullName>
    </submittedName>
</protein>
<dbReference type="AlphaFoldDB" id="A0A6J4RVN0"/>